<sequence length="952" mass="104279">MFSAPACVECWELPEISYNFRTGANGKIDRGVRVLCVANDEARNGNGLERRPNEDSRVGFDSKADGFSGWSNSDNEEQSLDSQRKKWSGGVVGAGVAGIILFTGIAFAALSVRKHGSFRPKQHIEPLTTQQEVLLSSDNNNDKSIEPVNETNNMKKEYDNLEGQIGASRDYSSPEFNDTPSKIEIADAYDKATPSVQDNKQTPLGAHAIVSMHEDLQHESARVDKLVVPDVDLPEYDNIVDSFIGSGGKDFDIDLTVVTGESTSEPKDNLVSIEPSSLSGYDANPSHINSTHLDGMTSSSGNVNPSLSINPSGSVAQLPYDTTVGNISVNSHSNAILEPEILPQDDLDGVFPSAKEDPDLGRMPQLSAEGRESSMESHFDDNGESVKSIASSYSFVHKQKNHDGINRSRSETSDPWILFSAVGVPAPSAVSAALQLLPGKVLVPAIIDQVQGHALAALQVLKVIEPDVQPGSLCTRREYARWLVSASSALSRNTISKVYPAMFIENVTEPAFDDITPEDPDFSSIQGLAEAALIASKLSISDISSSPDENQCPFNFSPERYVFHKTDLVSWKMAIEKRQLPEANNKILYKLSGFIDIDKIHPHACPALVADLTAGEQGIVCLAFGYTRLFQPGKPVTKAQAAIALAAGEASDIVSEELARIEAESVAENAVDAHSALVAQVEKNINASFEKELSVEREKINVVKRLAVEARYELERIKAEREGDNIALMKEHATVKSEMEVLSRLRREVEDQLQSLMSNKVQVSYEKEQISKLWEQAEIENQEIARLQYELEVEQKALSMARGWAEDEAKRAREQAKSLEEARNRWEKHGIKVVVDDDLREEASAGVTWLNAGTQFSVQGAVNRAKNLMDKLKTMAAGISGKSKDVLNKIIQRISLFKSNLRVWASNSGKRAEELRDAAICEAGKSVQELQQSTQEFGLASQRWSKESCGVL</sequence>
<dbReference type="EMBL" id="JARAOO010000003">
    <property type="protein sequence ID" value="KAJ7974174.1"/>
    <property type="molecule type" value="Genomic_DNA"/>
</dbReference>
<gene>
    <name evidence="4" type="ORF">O6P43_004288</name>
</gene>
<dbReference type="PANTHER" id="PTHR33740">
    <property type="entry name" value="GPI-ANCHORED ADHESIN-LIKE PROTEIN"/>
    <property type="match status" value="1"/>
</dbReference>
<proteinExistence type="predicted"/>
<reference evidence="4" key="1">
    <citation type="journal article" date="2023" name="Science">
        <title>Elucidation of the pathway for biosynthesis of saponin adjuvants from the soapbark tree.</title>
        <authorList>
            <person name="Reed J."/>
            <person name="Orme A."/>
            <person name="El-Demerdash A."/>
            <person name="Owen C."/>
            <person name="Martin L.B.B."/>
            <person name="Misra R.C."/>
            <person name="Kikuchi S."/>
            <person name="Rejzek M."/>
            <person name="Martin A.C."/>
            <person name="Harkess A."/>
            <person name="Leebens-Mack J."/>
            <person name="Louveau T."/>
            <person name="Stephenson M.J."/>
            <person name="Osbourn A."/>
        </authorList>
    </citation>
    <scope>NUCLEOTIDE SEQUENCE</scope>
    <source>
        <strain evidence="4">S10</strain>
    </source>
</reference>
<keyword evidence="3" id="KW-0472">Membrane</keyword>
<keyword evidence="1" id="KW-0175">Coiled coil</keyword>
<keyword evidence="5" id="KW-1185">Reference proteome</keyword>
<evidence type="ECO:0000313" key="4">
    <source>
        <dbReference type="EMBL" id="KAJ7974174.1"/>
    </source>
</evidence>
<protein>
    <submittedName>
        <fullName evidence="4">Chloroplast thylakoid membrane, putative isoform 1</fullName>
    </submittedName>
</protein>
<organism evidence="4 5">
    <name type="scientific">Quillaja saponaria</name>
    <name type="common">Soap bark tree</name>
    <dbReference type="NCBI Taxonomy" id="32244"/>
    <lineage>
        <taxon>Eukaryota</taxon>
        <taxon>Viridiplantae</taxon>
        <taxon>Streptophyta</taxon>
        <taxon>Embryophyta</taxon>
        <taxon>Tracheophyta</taxon>
        <taxon>Spermatophyta</taxon>
        <taxon>Magnoliopsida</taxon>
        <taxon>eudicotyledons</taxon>
        <taxon>Gunneridae</taxon>
        <taxon>Pentapetalae</taxon>
        <taxon>rosids</taxon>
        <taxon>fabids</taxon>
        <taxon>Fabales</taxon>
        <taxon>Quillajaceae</taxon>
        <taxon>Quillaja</taxon>
    </lineage>
</organism>
<feature type="coiled-coil region" evidence="1">
    <location>
        <begin position="739"/>
        <end position="829"/>
    </location>
</feature>
<evidence type="ECO:0000313" key="5">
    <source>
        <dbReference type="Proteomes" id="UP001163823"/>
    </source>
</evidence>
<name>A0AAD7Q3R4_QUISA</name>
<keyword evidence="3" id="KW-0812">Transmembrane</keyword>
<dbReference type="Proteomes" id="UP001163823">
    <property type="component" value="Chromosome 3"/>
</dbReference>
<feature type="transmembrane region" description="Helical" evidence="3">
    <location>
        <begin position="91"/>
        <end position="112"/>
    </location>
</feature>
<dbReference type="PANTHER" id="PTHR33740:SF3">
    <property type="entry name" value="GPI-ANCHORED ADHESIN-LIKE PROTEIN"/>
    <property type="match status" value="1"/>
</dbReference>
<feature type="compositionally biased region" description="Basic and acidic residues" evidence="2">
    <location>
        <begin position="44"/>
        <end position="64"/>
    </location>
</feature>
<dbReference type="AlphaFoldDB" id="A0AAD7Q3R4"/>
<accession>A0AAD7Q3R4</accession>
<comment type="caution">
    <text evidence="4">The sequence shown here is derived from an EMBL/GenBank/DDBJ whole genome shotgun (WGS) entry which is preliminary data.</text>
</comment>
<evidence type="ECO:0000256" key="1">
    <source>
        <dbReference type="SAM" id="Coils"/>
    </source>
</evidence>
<feature type="region of interest" description="Disordered" evidence="2">
    <location>
        <begin position="344"/>
        <end position="383"/>
    </location>
</feature>
<dbReference type="KEGG" id="qsa:O6P43_004288"/>
<evidence type="ECO:0000256" key="2">
    <source>
        <dbReference type="SAM" id="MobiDB-lite"/>
    </source>
</evidence>
<evidence type="ECO:0000256" key="3">
    <source>
        <dbReference type="SAM" id="Phobius"/>
    </source>
</evidence>
<feature type="region of interest" description="Disordered" evidence="2">
    <location>
        <begin position="44"/>
        <end position="85"/>
    </location>
</feature>
<keyword evidence="3" id="KW-1133">Transmembrane helix</keyword>
<feature type="compositionally biased region" description="Basic and acidic residues" evidence="2">
    <location>
        <begin position="369"/>
        <end position="381"/>
    </location>
</feature>